<dbReference type="EMBL" id="AYRZ02000010">
    <property type="protein sequence ID" value="PHT69872.1"/>
    <property type="molecule type" value="Genomic_DNA"/>
</dbReference>
<dbReference type="Gene3D" id="2.60.120.200">
    <property type="match status" value="1"/>
</dbReference>
<dbReference type="GO" id="GO:0030246">
    <property type="term" value="F:carbohydrate binding"/>
    <property type="evidence" value="ECO:0007669"/>
    <property type="project" value="UniProtKB-KW"/>
</dbReference>
<accession>A0A2G2YJE5</accession>
<dbReference type="InterPro" id="IPR050258">
    <property type="entry name" value="Leguminous_Lectin"/>
</dbReference>
<dbReference type="PANTHER" id="PTHR32401">
    <property type="entry name" value="CONCANAVALIN A-LIKE LECTIN FAMILY PROTEIN"/>
    <property type="match status" value="1"/>
</dbReference>
<dbReference type="AlphaFoldDB" id="A0A2G2YJE5"/>
<feature type="domain" description="Legume lectin" evidence="3">
    <location>
        <begin position="5"/>
        <end position="134"/>
    </location>
</feature>
<reference evidence="4 5" key="2">
    <citation type="journal article" date="2017" name="Genome Biol.">
        <title>New reference genome sequences of hot pepper reveal the massive evolution of plant disease-resistance genes by retroduplication.</title>
        <authorList>
            <person name="Kim S."/>
            <person name="Park J."/>
            <person name="Yeom S.I."/>
            <person name="Kim Y.M."/>
            <person name="Seo E."/>
            <person name="Kim K.T."/>
            <person name="Kim M.S."/>
            <person name="Lee J.M."/>
            <person name="Cheong K."/>
            <person name="Shin H.S."/>
            <person name="Kim S.B."/>
            <person name="Han K."/>
            <person name="Lee J."/>
            <person name="Park M."/>
            <person name="Lee H.A."/>
            <person name="Lee H.Y."/>
            <person name="Lee Y."/>
            <person name="Oh S."/>
            <person name="Lee J.H."/>
            <person name="Choi E."/>
            <person name="Choi E."/>
            <person name="Lee S.E."/>
            <person name="Jeon J."/>
            <person name="Kim H."/>
            <person name="Choi G."/>
            <person name="Song H."/>
            <person name="Lee J."/>
            <person name="Lee S.C."/>
            <person name="Kwon J.K."/>
            <person name="Lee H.Y."/>
            <person name="Koo N."/>
            <person name="Hong Y."/>
            <person name="Kim R.W."/>
            <person name="Kang W.H."/>
            <person name="Huh J.H."/>
            <person name="Kang B.C."/>
            <person name="Yang T.J."/>
            <person name="Lee Y.H."/>
            <person name="Bennetzen J.L."/>
            <person name="Choi D."/>
        </authorList>
    </citation>
    <scope>NUCLEOTIDE SEQUENCE [LARGE SCALE GENOMIC DNA]</scope>
    <source>
        <strain evidence="5">cv. CM334</strain>
    </source>
</reference>
<dbReference type="OMA" id="AFFSNRQ"/>
<dbReference type="PANTHER" id="PTHR32401:SF50">
    <property type="entry name" value="OS07G0133000 PROTEIN"/>
    <property type="match status" value="1"/>
</dbReference>
<dbReference type="InterPro" id="IPR001220">
    <property type="entry name" value="Legume_lectin_dom"/>
</dbReference>
<dbReference type="Pfam" id="PF00139">
    <property type="entry name" value="Lectin_legB"/>
    <property type="match status" value="1"/>
</dbReference>
<keyword evidence="5" id="KW-1185">Reference proteome</keyword>
<evidence type="ECO:0000256" key="1">
    <source>
        <dbReference type="ARBA" id="ARBA00007606"/>
    </source>
</evidence>
<comment type="caution">
    <text evidence="4">The sequence shown here is derived from an EMBL/GenBank/DDBJ whole genome shotgun (WGS) entry which is preliminary data.</text>
</comment>
<reference evidence="4 5" key="1">
    <citation type="journal article" date="2014" name="Nat. Genet.">
        <title>Genome sequence of the hot pepper provides insights into the evolution of pungency in Capsicum species.</title>
        <authorList>
            <person name="Kim S."/>
            <person name="Park M."/>
            <person name="Yeom S.I."/>
            <person name="Kim Y.M."/>
            <person name="Lee J.M."/>
            <person name="Lee H.A."/>
            <person name="Seo E."/>
            <person name="Choi J."/>
            <person name="Cheong K."/>
            <person name="Kim K.T."/>
            <person name="Jung K."/>
            <person name="Lee G.W."/>
            <person name="Oh S.K."/>
            <person name="Bae C."/>
            <person name="Kim S.B."/>
            <person name="Lee H.Y."/>
            <person name="Kim S.Y."/>
            <person name="Kim M.S."/>
            <person name="Kang B.C."/>
            <person name="Jo Y.D."/>
            <person name="Yang H.B."/>
            <person name="Jeong H.J."/>
            <person name="Kang W.H."/>
            <person name="Kwon J.K."/>
            <person name="Shin C."/>
            <person name="Lim J.Y."/>
            <person name="Park J.H."/>
            <person name="Huh J.H."/>
            <person name="Kim J.S."/>
            <person name="Kim B.D."/>
            <person name="Cohen O."/>
            <person name="Paran I."/>
            <person name="Suh M.C."/>
            <person name="Lee S.B."/>
            <person name="Kim Y.K."/>
            <person name="Shin Y."/>
            <person name="Noh S.J."/>
            <person name="Park J."/>
            <person name="Seo Y.S."/>
            <person name="Kwon S.Y."/>
            <person name="Kim H.A."/>
            <person name="Park J.M."/>
            <person name="Kim H.J."/>
            <person name="Choi S.B."/>
            <person name="Bosland P.W."/>
            <person name="Reeves G."/>
            <person name="Jo S.H."/>
            <person name="Lee B.W."/>
            <person name="Cho H.T."/>
            <person name="Choi H.S."/>
            <person name="Lee M.S."/>
            <person name="Yu Y."/>
            <person name="Do Choi Y."/>
            <person name="Park B.S."/>
            <person name="van Deynze A."/>
            <person name="Ashrafi H."/>
            <person name="Hill T."/>
            <person name="Kim W.T."/>
            <person name="Pai H.S."/>
            <person name="Ahn H.K."/>
            <person name="Yeam I."/>
            <person name="Giovannoni J.J."/>
            <person name="Rose J.K."/>
            <person name="Sorensen I."/>
            <person name="Lee S.J."/>
            <person name="Kim R.W."/>
            <person name="Choi I.Y."/>
            <person name="Choi B.S."/>
            <person name="Lim J.S."/>
            <person name="Lee Y.H."/>
            <person name="Choi D."/>
        </authorList>
    </citation>
    <scope>NUCLEOTIDE SEQUENCE [LARGE SCALE GENOMIC DNA]</scope>
    <source>
        <strain evidence="5">cv. CM334</strain>
    </source>
</reference>
<proteinExistence type="inferred from homology"/>
<sequence length="171" mass="18924">MFLFFSTGFAFGVVPEYAKLGGHGFAFTISRSKEMKGALPSRYLGLSNNSDVGNFSNHLFAVEFDTVQDFEFGDISDIHVGIDINDLESNASVNASYFSEENFTKQNLFLQCGKTIQAWIDYDSSRNLLNVTLSICIGILVLMRVMINFSCSLSPDNVDGVDMTLIAELLQ</sequence>
<dbReference type="SUPFAM" id="SSF49899">
    <property type="entry name" value="Concanavalin A-like lectins/glucanases"/>
    <property type="match status" value="1"/>
</dbReference>
<comment type="similarity">
    <text evidence="1">Belongs to the leguminous lectin family.</text>
</comment>
<protein>
    <recommendedName>
        <fullName evidence="3">Legume lectin domain-containing protein</fullName>
    </recommendedName>
</protein>
<evidence type="ECO:0000259" key="3">
    <source>
        <dbReference type="Pfam" id="PF00139"/>
    </source>
</evidence>
<dbReference type="STRING" id="4072.A0A2G2YJE5"/>
<evidence type="ECO:0000313" key="5">
    <source>
        <dbReference type="Proteomes" id="UP000222542"/>
    </source>
</evidence>
<name>A0A2G2YJE5_CAPAN</name>
<dbReference type="Gramene" id="PHT69872">
    <property type="protein sequence ID" value="PHT69872"/>
    <property type="gene ID" value="T459_24976"/>
</dbReference>
<dbReference type="InterPro" id="IPR013320">
    <property type="entry name" value="ConA-like_dom_sf"/>
</dbReference>
<evidence type="ECO:0000256" key="2">
    <source>
        <dbReference type="ARBA" id="ARBA00022734"/>
    </source>
</evidence>
<dbReference type="Proteomes" id="UP000222542">
    <property type="component" value="Unassembled WGS sequence"/>
</dbReference>
<evidence type="ECO:0000313" key="4">
    <source>
        <dbReference type="EMBL" id="PHT69872.1"/>
    </source>
</evidence>
<dbReference type="CDD" id="cd06899">
    <property type="entry name" value="lectin_legume_LecRK_Arcelin_ConA"/>
    <property type="match status" value="1"/>
</dbReference>
<keyword evidence="2" id="KW-0430">Lectin</keyword>
<organism evidence="4 5">
    <name type="scientific">Capsicum annuum</name>
    <name type="common">Capsicum pepper</name>
    <dbReference type="NCBI Taxonomy" id="4072"/>
    <lineage>
        <taxon>Eukaryota</taxon>
        <taxon>Viridiplantae</taxon>
        <taxon>Streptophyta</taxon>
        <taxon>Embryophyta</taxon>
        <taxon>Tracheophyta</taxon>
        <taxon>Spermatophyta</taxon>
        <taxon>Magnoliopsida</taxon>
        <taxon>eudicotyledons</taxon>
        <taxon>Gunneridae</taxon>
        <taxon>Pentapetalae</taxon>
        <taxon>asterids</taxon>
        <taxon>lamiids</taxon>
        <taxon>Solanales</taxon>
        <taxon>Solanaceae</taxon>
        <taxon>Solanoideae</taxon>
        <taxon>Capsiceae</taxon>
        <taxon>Capsicum</taxon>
    </lineage>
</organism>
<gene>
    <name evidence="4" type="ORF">T459_24976</name>
</gene>